<evidence type="ECO:0000259" key="2">
    <source>
        <dbReference type="Pfam" id="PF25183"/>
    </source>
</evidence>
<dbReference type="AlphaFoldDB" id="Q01Z73"/>
<keyword evidence="3" id="KW-0675">Receptor</keyword>
<organism evidence="3">
    <name type="scientific">Solibacter usitatus (strain Ellin6076)</name>
    <dbReference type="NCBI Taxonomy" id="234267"/>
    <lineage>
        <taxon>Bacteria</taxon>
        <taxon>Pseudomonadati</taxon>
        <taxon>Acidobacteriota</taxon>
        <taxon>Terriglobia</taxon>
        <taxon>Bryobacterales</taxon>
        <taxon>Solibacteraceae</taxon>
        <taxon>Candidatus Solibacter</taxon>
    </lineage>
</organism>
<evidence type="ECO:0000313" key="3">
    <source>
        <dbReference type="EMBL" id="ABJ85042.1"/>
    </source>
</evidence>
<keyword evidence="1" id="KW-0732">Signal</keyword>
<dbReference type="eggNOG" id="COG4771">
    <property type="taxonomic scope" value="Bacteria"/>
</dbReference>
<dbReference type="EMBL" id="CP000473">
    <property type="protein sequence ID" value="ABJ85042.1"/>
    <property type="molecule type" value="Genomic_DNA"/>
</dbReference>
<feature type="signal peptide" evidence="1">
    <location>
        <begin position="1"/>
        <end position="19"/>
    </location>
</feature>
<dbReference type="InterPro" id="IPR057601">
    <property type="entry name" value="Oar-like_b-barrel"/>
</dbReference>
<name>Q01Z73_SOLUE</name>
<gene>
    <name evidence="3" type="ordered locus">Acid_4077</name>
</gene>
<dbReference type="SUPFAM" id="SSF56935">
    <property type="entry name" value="Porins"/>
    <property type="match status" value="1"/>
</dbReference>
<proteinExistence type="predicted"/>
<dbReference type="KEGG" id="sus:Acid_4077"/>
<feature type="domain" description="TonB-dependent transporter Oar-like beta-barrel" evidence="2">
    <location>
        <begin position="238"/>
        <end position="1144"/>
    </location>
</feature>
<dbReference type="GO" id="GO:0030246">
    <property type="term" value="F:carbohydrate binding"/>
    <property type="evidence" value="ECO:0007669"/>
    <property type="project" value="InterPro"/>
</dbReference>
<protein>
    <submittedName>
        <fullName evidence="3">TonB-dependent receptor, plug</fullName>
    </submittedName>
</protein>
<dbReference type="OrthoDB" id="97893at2"/>
<dbReference type="InterPro" id="IPR013784">
    <property type="entry name" value="Carb-bd-like_fold"/>
</dbReference>
<dbReference type="Pfam" id="PF25183">
    <property type="entry name" value="OMP_b-brl_4"/>
    <property type="match status" value="1"/>
</dbReference>
<dbReference type="HOGENOM" id="CLU_006298_0_0_0"/>
<accession>Q01Z73</accession>
<dbReference type="STRING" id="234267.Acid_4077"/>
<dbReference type="SUPFAM" id="SSF88633">
    <property type="entry name" value="Positive stranded ssRNA viruses"/>
    <property type="match status" value="1"/>
</dbReference>
<evidence type="ECO:0000256" key="1">
    <source>
        <dbReference type="SAM" id="SignalP"/>
    </source>
</evidence>
<reference evidence="3" key="1">
    <citation type="submission" date="2006-10" db="EMBL/GenBank/DDBJ databases">
        <title>Complete sequence of Solibacter usitatus Ellin6076.</title>
        <authorList>
            <consortium name="US DOE Joint Genome Institute"/>
            <person name="Copeland A."/>
            <person name="Lucas S."/>
            <person name="Lapidus A."/>
            <person name="Barry K."/>
            <person name="Detter J.C."/>
            <person name="Glavina del Rio T."/>
            <person name="Hammon N."/>
            <person name="Israni S."/>
            <person name="Dalin E."/>
            <person name="Tice H."/>
            <person name="Pitluck S."/>
            <person name="Thompson L.S."/>
            <person name="Brettin T."/>
            <person name="Bruce D."/>
            <person name="Han C."/>
            <person name="Tapia R."/>
            <person name="Gilna P."/>
            <person name="Schmutz J."/>
            <person name="Larimer F."/>
            <person name="Land M."/>
            <person name="Hauser L."/>
            <person name="Kyrpides N."/>
            <person name="Mikhailova N."/>
            <person name="Janssen P.H."/>
            <person name="Kuske C.R."/>
            <person name="Richardson P."/>
        </authorList>
    </citation>
    <scope>NUCLEOTIDE SEQUENCE</scope>
    <source>
        <strain evidence="3">Ellin6076</strain>
    </source>
</reference>
<dbReference type="Pfam" id="PF13620">
    <property type="entry name" value="CarboxypepD_reg"/>
    <property type="match status" value="1"/>
</dbReference>
<sequence precursor="true">MPRYVAFFALLLLPAVASAQQVTGSITGTVTDPSGSAIAGATVRLVSEQTGAVRTVPADVEGNFVLTAVPAGMYTVGAEQTGFKKFLKTGLELSPGSNIAMGILKLEVGAVSESVTVRAEGAMVQAGTSERAGTVTSEEIQDLTVLNRDFTQFAELQPGIVANVTQEVQTFSGNTTFNAIGGRTTANNITIDGVTSSNTNQSNMNTTLSLDATASVEVKVANFQAEYGRNQGVTILAVSKGGSQKLHGALYYYFRNEDLNANNYFNNQNGTLRPEYRTSYAGGTFSGPLNLPHLKNRLFFLIGSEEIREMRPKSPQNVTVPTALERQGVFTQPVPGGKVVTVKDPTTGIAFPGNIIPANRMLPSMQSYLNLLPAPNYGNTAISGGNYNYVFQESLNVPKRDETGRLDFNASDKTQMYIRYGYWWEDQQGAAVSAGNASWGWLPDHYTPVTQTAIASGTHILNPSTVIQASLAYQRFVENGPPLNDSLIQAKSKTATGVNIPQFFPQNNPFNLVPAATFGGVTNAANPTYNARFPLRGVENTYTANLSASRVQGPHTIKTGLYAEHWAAMKGNNGTNFAGSMVFTQDGNNPLDTGYAYSNALLGVLDNYSEPSSRAGLYEVTTSVEWYAQDTWKLSRRVTMDAGVRFAFAQPWHSQQYQEAGWVPSAWNPANTVQLMQPVLVGSSRMGYDPISKATYPAVTIGAIVPEMTGNYNGIVYRAASKSYPQGLRNNSGIKTAPRLGIAWDPSGNGKTVIRTGGGVFYNMHEADNYPNGIEYTQPIQYNSTVYYTYLNDLLGAKGLTFPGTIQGFDVQNKTSVTYNFSFNVQRDIGMGTVLDVAYVGALSRHLQARVNLNSTALGTNYLAGSRDASNKNAVLPSQFLRPWLGYGDINYYANAYNSSYHSLQTKVNRRYRKNLMYGVVWTWSKTMDYADANATTLSTQINQKIWNYGEAGYDHTHILRVFWNYNVPKASALVNNKFVRGAFDGWQISGIYTAQSGVPLGISSSYSPSQDVTGSTDGGRVLMVADPVLAKSDQTFYQAFNVASVAPVPYAACEKANPDPICWGNAPKYSFRGPGINSWDTSLFKNFSLTERLRAQFRAEFYNVFNHTNFNGVDSAAKFNAAGAQTNLTFGQYSSAQFPRRLQLALRLMF</sequence>
<dbReference type="SUPFAM" id="SSF49452">
    <property type="entry name" value="Starch-binding domain-like"/>
    <property type="match status" value="1"/>
</dbReference>
<dbReference type="Gene3D" id="2.60.40.1120">
    <property type="entry name" value="Carboxypeptidase-like, regulatory domain"/>
    <property type="match status" value="1"/>
</dbReference>
<feature type="chain" id="PRO_5004162975" evidence="1">
    <location>
        <begin position="20"/>
        <end position="1151"/>
    </location>
</feature>
<dbReference type="InParanoid" id="Q01Z73"/>